<dbReference type="OrthoDB" id="3936150at2759"/>
<feature type="transmembrane region" description="Helical" evidence="6">
    <location>
        <begin position="250"/>
        <end position="268"/>
    </location>
</feature>
<feature type="transmembrane region" description="Helical" evidence="6">
    <location>
        <begin position="280"/>
        <end position="300"/>
    </location>
</feature>
<evidence type="ECO:0000256" key="5">
    <source>
        <dbReference type="SAM" id="MobiDB-lite"/>
    </source>
</evidence>
<evidence type="ECO:0000313" key="9">
    <source>
        <dbReference type="Proteomes" id="UP001140560"/>
    </source>
</evidence>
<feature type="domain" description="Major facilitator superfamily (MFS) profile" evidence="7">
    <location>
        <begin position="184"/>
        <end position="616"/>
    </location>
</feature>
<evidence type="ECO:0000256" key="4">
    <source>
        <dbReference type="ARBA" id="ARBA00023136"/>
    </source>
</evidence>
<dbReference type="Pfam" id="PF07690">
    <property type="entry name" value="MFS_1"/>
    <property type="match status" value="1"/>
</dbReference>
<comment type="caution">
    <text evidence="8">The sequence shown here is derived from an EMBL/GenBank/DDBJ whole genome shotgun (WGS) entry which is preliminary data.</text>
</comment>
<dbReference type="InterPro" id="IPR036259">
    <property type="entry name" value="MFS_trans_sf"/>
</dbReference>
<feature type="compositionally biased region" description="Basic and acidic residues" evidence="5">
    <location>
        <begin position="61"/>
        <end position="72"/>
    </location>
</feature>
<feature type="compositionally biased region" description="Polar residues" evidence="5">
    <location>
        <begin position="33"/>
        <end position="46"/>
    </location>
</feature>
<evidence type="ECO:0000256" key="1">
    <source>
        <dbReference type="ARBA" id="ARBA00004141"/>
    </source>
</evidence>
<dbReference type="PROSITE" id="PS50850">
    <property type="entry name" value="MFS"/>
    <property type="match status" value="1"/>
</dbReference>
<feature type="transmembrane region" description="Helical" evidence="6">
    <location>
        <begin position="416"/>
        <end position="435"/>
    </location>
</feature>
<dbReference type="AlphaFoldDB" id="A0A9W8Y7U5"/>
<reference evidence="8" key="1">
    <citation type="submission" date="2022-10" db="EMBL/GenBank/DDBJ databases">
        <title>Tapping the CABI collections for fungal endophytes: first genome assemblies for Collariella, Neodidymelliopsis, Ascochyta clinopodiicola, Didymella pomorum, Didymosphaeria variabile, Neocosmospora piperis and Neocucurbitaria cava.</title>
        <authorList>
            <person name="Hill R."/>
        </authorList>
    </citation>
    <scope>NUCLEOTIDE SEQUENCE</scope>
    <source>
        <strain evidence="8">IMI 356814</strain>
    </source>
</reference>
<keyword evidence="2 6" id="KW-0812">Transmembrane</keyword>
<evidence type="ECO:0000256" key="6">
    <source>
        <dbReference type="SAM" id="Phobius"/>
    </source>
</evidence>
<evidence type="ECO:0000256" key="2">
    <source>
        <dbReference type="ARBA" id="ARBA00022692"/>
    </source>
</evidence>
<feature type="transmembrane region" description="Helical" evidence="6">
    <location>
        <begin position="591"/>
        <end position="614"/>
    </location>
</feature>
<gene>
    <name evidence="8" type="ORF">N0V83_005409</name>
</gene>
<feature type="transmembrane region" description="Helical" evidence="6">
    <location>
        <begin position="343"/>
        <end position="369"/>
    </location>
</feature>
<dbReference type="InterPro" id="IPR020846">
    <property type="entry name" value="MFS_dom"/>
</dbReference>
<dbReference type="InterPro" id="IPR011701">
    <property type="entry name" value="MFS"/>
</dbReference>
<name>A0A9W8Y7U5_9PLEO</name>
<feature type="transmembrane region" description="Helical" evidence="6">
    <location>
        <begin position="182"/>
        <end position="201"/>
    </location>
</feature>
<keyword evidence="9" id="KW-1185">Reference proteome</keyword>
<feature type="transmembrane region" description="Helical" evidence="6">
    <location>
        <begin position="557"/>
        <end position="585"/>
    </location>
</feature>
<feature type="region of interest" description="Disordered" evidence="5">
    <location>
        <begin position="1"/>
        <end position="97"/>
    </location>
</feature>
<dbReference type="Gene3D" id="1.20.1250.20">
    <property type="entry name" value="MFS general substrate transporter like domains"/>
    <property type="match status" value="1"/>
</dbReference>
<evidence type="ECO:0000259" key="7">
    <source>
        <dbReference type="PROSITE" id="PS50850"/>
    </source>
</evidence>
<feature type="compositionally biased region" description="Basic and acidic residues" evidence="5">
    <location>
        <begin position="12"/>
        <end position="29"/>
    </location>
</feature>
<feature type="transmembrane region" description="Helical" evidence="6">
    <location>
        <begin position="450"/>
        <end position="478"/>
    </location>
</feature>
<keyword evidence="3 6" id="KW-1133">Transmembrane helix</keyword>
<dbReference type="GO" id="GO:0022857">
    <property type="term" value="F:transmembrane transporter activity"/>
    <property type="evidence" value="ECO:0007669"/>
    <property type="project" value="InterPro"/>
</dbReference>
<evidence type="ECO:0000256" key="3">
    <source>
        <dbReference type="ARBA" id="ARBA00022989"/>
    </source>
</evidence>
<proteinExistence type="predicted"/>
<feature type="transmembrane region" description="Helical" evidence="6">
    <location>
        <begin position="524"/>
        <end position="545"/>
    </location>
</feature>
<dbReference type="Proteomes" id="UP001140560">
    <property type="component" value="Unassembled WGS sequence"/>
</dbReference>
<dbReference type="CDD" id="cd17323">
    <property type="entry name" value="MFS_Tpo1_MDR_like"/>
    <property type="match status" value="1"/>
</dbReference>
<dbReference type="FunFam" id="1.20.1250.20:FF:000011">
    <property type="entry name" value="MFS multidrug transporter, putative"/>
    <property type="match status" value="1"/>
</dbReference>
<feature type="transmembrane region" description="Helical" evidence="6">
    <location>
        <begin position="221"/>
        <end position="238"/>
    </location>
</feature>
<dbReference type="GO" id="GO:0005886">
    <property type="term" value="C:plasma membrane"/>
    <property type="evidence" value="ECO:0007669"/>
    <property type="project" value="TreeGrafter"/>
</dbReference>
<keyword evidence="4 6" id="KW-0472">Membrane</keyword>
<dbReference type="PANTHER" id="PTHR23502">
    <property type="entry name" value="MAJOR FACILITATOR SUPERFAMILY"/>
    <property type="match status" value="1"/>
</dbReference>
<organism evidence="8 9">
    <name type="scientific">Neocucurbitaria cava</name>
    <dbReference type="NCBI Taxonomy" id="798079"/>
    <lineage>
        <taxon>Eukaryota</taxon>
        <taxon>Fungi</taxon>
        <taxon>Dikarya</taxon>
        <taxon>Ascomycota</taxon>
        <taxon>Pezizomycotina</taxon>
        <taxon>Dothideomycetes</taxon>
        <taxon>Pleosporomycetidae</taxon>
        <taxon>Pleosporales</taxon>
        <taxon>Pleosporineae</taxon>
        <taxon>Cucurbitariaceae</taxon>
        <taxon>Neocucurbitaria</taxon>
    </lineage>
</organism>
<dbReference type="PANTHER" id="PTHR23502:SF47">
    <property type="entry name" value="MAJOR FACILITATOR SUPERFAMILY (MFS) PROFILE DOMAIN-CONTAINING PROTEIN-RELATED"/>
    <property type="match status" value="1"/>
</dbReference>
<feature type="transmembrane region" description="Helical" evidence="6">
    <location>
        <begin position="307"/>
        <end position="331"/>
    </location>
</feature>
<feature type="transmembrane region" description="Helical" evidence="6">
    <location>
        <begin position="499"/>
        <end position="518"/>
    </location>
</feature>
<protein>
    <recommendedName>
        <fullName evidence="7">Major facilitator superfamily (MFS) profile domain-containing protein</fullName>
    </recommendedName>
</protein>
<dbReference type="EMBL" id="JAPEUY010000009">
    <property type="protein sequence ID" value="KAJ4369647.1"/>
    <property type="molecule type" value="Genomic_DNA"/>
</dbReference>
<feature type="compositionally biased region" description="Low complexity" evidence="5">
    <location>
        <begin position="47"/>
        <end position="56"/>
    </location>
</feature>
<evidence type="ECO:0000313" key="8">
    <source>
        <dbReference type="EMBL" id="KAJ4369647.1"/>
    </source>
</evidence>
<sequence>MQSVLQYRKLRTQVERQYNRHDQQQEKPPNHPVSLNDTEAQNSQPRSSSTSTASSSEESDADKRTDPEKDAAFPDTGSRSVGPSNLRHGGKDGHDAQQMRNDVNASLENGHRHTSLRDAHTLSRTITARSFGARLGAALTGIAVHDRATYLDGVGEGQAFIVGFEGDNDSMKPQNWSRTKRMCTTLMVAAIALVVGAASSIDSPAASKAAQEFRVSEVVEILATGLYLVGFGIGALFAGPFSETLGRNPVYIITLTIYMIFIMASGLAKNIQQQLVFRFFAGFFGATPLTCAGGTISDLWRPMERTFAFPVFANAGFLGPVIGPVMGGFIAQSDAVSWRWVEWTSLIMSGLVLVLILVFQSETYAPILLRWKAQHLRKITGDPRYTTDMEIHGKPFHERLSTALSRPFLLTFREPIIVLIMLYLTVIYIVLFTFLDGYNYIFGEIHGTSVGITGLCFVSIAIGLFGASLWVPLLYKWSKRDMRAIQERGGSRLPPEFRLWHAMLGAPAIPISLFWMGWTSNSSISIWSPIAAGVLFGYGVLCVFISSYQYIIDSYEIYAASALTSVTLVRYVAAGGMTVVGIPFYENMGVHWTLTILGGISALLVPVPYLLYAYGEKIRRLSKYAAFHDEGPAAI</sequence>
<accession>A0A9W8Y7U5</accession>
<comment type="subcellular location">
    <subcellularLocation>
        <location evidence="1">Membrane</location>
        <topology evidence="1">Multi-pass membrane protein</topology>
    </subcellularLocation>
</comment>
<dbReference type="SUPFAM" id="SSF103473">
    <property type="entry name" value="MFS general substrate transporter"/>
    <property type="match status" value="1"/>
</dbReference>